<keyword evidence="8" id="KW-1185">Reference proteome</keyword>
<reference evidence="7" key="2">
    <citation type="submission" date="2023-01" db="EMBL/GenBank/DDBJ databases">
        <title>Draft genome sequence of Pseudoalteromonas tetraodonis strain NBRC 103034.</title>
        <authorList>
            <person name="Sun Q."/>
            <person name="Mori K."/>
        </authorList>
    </citation>
    <scope>NUCLEOTIDE SEQUENCE</scope>
    <source>
        <strain evidence="7">NBRC 103034</strain>
    </source>
</reference>
<gene>
    <name evidence="7" type="primary">rhtB_2</name>
    <name evidence="7" type="ORF">GCM10007914_31210</name>
</gene>
<sequence length="222" mass="24055">MGFSAWICMDINIIFSFWLVSILFVLTPGADWAYTISAGIAGDKIIPAVAGLILGHLMASLIVVIGLGALLASHAMFIKLLTLFGALYIIWIAVSLYRFPPMPAAYNDGQEHTSDTPLKWMRKGFIISGLNPKVMLLFLALLPQFVLPTLSFSITEQLLVLSIIHLVGCALVYWLIGVSARKILSNNPALSLKFGRASACILFILGSLMLVDSANTLSVTLT</sequence>
<feature type="transmembrane region" description="Helical" evidence="6">
    <location>
        <begin position="46"/>
        <end position="71"/>
    </location>
</feature>
<proteinExistence type="predicted"/>
<feature type="transmembrane region" description="Helical" evidence="6">
    <location>
        <begin position="158"/>
        <end position="178"/>
    </location>
</feature>
<dbReference type="PANTHER" id="PTHR30086">
    <property type="entry name" value="ARGININE EXPORTER PROTEIN ARGO"/>
    <property type="match status" value="1"/>
</dbReference>
<feature type="transmembrane region" description="Helical" evidence="6">
    <location>
        <begin position="77"/>
        <end position="97"/>
    </location>
</feature>
<feature type="transmembrane region" description="Helical" evidence="6">
    <location>
        <begin position="125"/>
        <end position="146"/>
    </location>
</feature>
<feature type="transmembrane region" description="Helical" evidence="6">
    <location>
        <begin position="190"/>
        <end position="211"/>
    </location>
</feature>
<evidence type="ECO:0000256" key="2">
    <source>
        <dbReference type="ARBA" id="ARBA00022475"/>
    </source>
</evidence>
<evidence type="ECO:0000313" key="8">
    <source>
        <dbReference type="Proteomes" id="UP001161408"/>
    </source>
</evidence>
<organism evidence="7 8">
    <name type="scientific">Pseudoalteromonas tetraodonis GFC</name>
    <dbReference type="NCBI Taxonomy" id="1315271"/>
    <lineage>
        <taxon>Bacteria</taxon>
        <taxon>Pseudomonadati</taxon>
        <taxon>Pseudomonadota</taxon>
        <taxon>Gammaproteobacteria</taxon>
        <taxon>Alteromonadales</taxon>
        <taxon>Pseudoalteromonadaceae</taxon>
        <taxon>Pseudoalteromonas</taxon>
    </lineage>
</organism>
<dbReference type="GO" id="GO:0005886">
    <property type="term" value="C:plasma membrane"/>
    <property type="evidence" value="ECO:0007669"/>
    <property type="project" value="UniProtKB-SubCell"/>
</dbReference>
<protein>
    <submittedName>
        <fullName evidence="7">Lysine transporter LysE</fullName>
    </submittedName>
</protein>
<evidence type="ECO:0000313" key="7">
    <source>
        <dbReference type="EMBL" id="GLQ04240.1"/>
    </source>
</evidence>
<keyword evidence="3 6" id="KW-0812">Transmembrane</keyword>
<dbReference type="AlphaFoldDB" id="A0AA37S6R6"/>
<comment type="subcellular location">
    <subcellularLocation>
        <location evidence="1">Cell membrane</location>
        <topology evidence="1">Multi-pass membrane protein</topology>
    </subcellularLocation>
</comment>
<dbReference type="PANTHER" id="PTHR30086:SF20">
    <property type="entry name" value="ARGININE EXPORTER PROTEIN ARGO-RELATED"/>
    <property type="match status" value="1"/>
</dbReference>
<evidence type="ECO:0000256" key="6">
    <source>
        <dbReference type="SAM" id="Phobius"/>
    </source>
</evidence>
<dbReference type="InterPro" id="IPR001123">
    <property type="entry name" value="LeuE-type"/>
</dbReference>
<keyword evidence="4 6" id="KW-1133">Transmembrane helix</keyword>
<dbReference type="GO" id="GO:0015171">
    <property type="term" value="F:amino acid transmembrane transporter activity"/>
    <property type="evidence" value="ECO:0007669"/>
    <property type="project" value="TreeGrafter"/>
</dbReference>
<evidence type="ECO:0000256" key="1">
    <source>
        <dbReference type="ARBA" id="ARBA00004651"/>
    </source>
</evidence>
<evidence type="ECO:0000256" key="5">
    <source>
        <dbReference type="ARBA" id="ARBA00023136"/>
    </source>
</evidence>
<evidence type="ECO:0000256" key="4">
    <source>
        <dbReference type="ARBA" id="ARBA00022989"/>
    </source>
</evidence>
<accession>A0AA37S6R6</accession>
<name>A0AA37S6R6_9GAMM</name>
<dbReference type="Proteomes" id="UP001161408">
    <property type="component" value="Unassembled WGS sequence"/>
</dbReference>
<keyword evidence="2" id="KW-1003">Cell membrane</keyword>
<keyword evidence="5 6" id="KW-0472">Membrane</keyword>
<comment type="caution">
    <text evidence="7">The sequence shown here is derived from an EMBL/GenBank/DDBJ whole genome shotgun (WGS) entry which is preliminary data.</text>
</comment>
<dbReference type="Pfam" id="PF01810">
    <property type="entry name" value="LysE"/>
    <property type="match status" value="1"/>
</dbReference>
<evidence type="ECO:0000256" key="3">
    <source>
        <dbReference type="ARBA" id="ARBA00022692"/>
    </source>
</evidence>
<dbReference type="EMBL" id="BSNE01000020">
    <property type="protein sequence ID" value="GLQ04240.1"/>
    <property type="molecule type" value="Genomic_DNA"/>
</dbReference>
<feature type="transmembrane region" description="Helical" evidence="6">
    <location>
        <begin position="12"/>
        <end position="34"/>
    </location>
</feature>
<reference evidence="7" key="1">
    <citation type="journal article" date="2014" name="Int. J. Syst. Evol. Microbiol.">
        <title>Complete genome sequence of Corynebacterium casei LMG S-19264T (=DSM 44701T), isolated from a smear-ripened cheese.</title>
        <authorList>
            <consortium name="US DOE Joint Genome Institute (JGI-PGF)"/>
            <person name="Walter F."/>
            <person name="Albersmeier A."/>
            <person name="Kalinowski J."/>
            <person name="Ruckert C."/>
        </authorList>
    </citation>
    <scope>NUCLEOTIDE SEQUENCE</scope>
    <source>
        <strain evidence="7">NBRC 103034</strain>
    </source>
</reference>